<dbReference type="InterPro" id="IPR012678">
    <property type="entry name" value="Ribosomal_uL23/eL15/eS24_sf"/>
</dbReference>
<evidence type="ECO:0000256" key="2">
    <source>
        <dbReference type="ARBA" id="ARBA00022730"/>
    </source>
</evidence>
<keyword evidence="4 6" id="KW-0689">Ribosomal protein</keyword>
<keyword evidence="2 6" id="KW-0699">rRNA-binding</keyword>
<dbReference type="SUPFAM" id="SSF54189">
    <property type="entry name" value="Ribosomal proteins S24e, L23 and L15e"/>
    <property type="match status" value="1"/>
</dbReference>
<dbReference type="GO" id="GO:0019843">
    <property type="term" value="F:rRNA binding"/>
    <property type="evidence" value="ECO:0007669"/>
    <property type="project" value="UniProtKB-UniRule"/>
</dbReference>
<dbReference type="InterPro" id="IPR012677">
    <property type="entry name" value="Nucleotide-bd_a/b_plait_sf"/>
</dbReference>
<evidence type="ECO:0000313" key="8">
    <source>
        <dbReference type="EMBL" id="VFK55398.1"/>
    </source>
</evidence>
<reference evidence="10" key="1">
    <citation type="submission" date="2019-02" db="EMBL/GenBank/DDBJ databases">
        <authorList>
            <person name="Gruber-Vodicka R. H."/>
            <person name="Seah K. B. B."/>
        </authorList>
    </citation>
    <scope>NUCLEOTIDE SEQUENCE</scope>
    <source>
        <strain evidence="9">BECK_BY1</strain>
        <strain evidence="10">BECK_BY2</strain>
        <strain evidence="8">BECK_BY3</strain>
    </source>
</reference>
<dbReference type="GO" id="GO:1990904">
    <property type="term" value="C:ribonucleoprotein complex"/>
    <property type="evidence" value="ECO:0007669"/>
    <property type="project" value="UniProtKB-KW"/>
</dbReference>
<dbReference type="AlphaFoldDB" id="A0A451A5S6"/>
<comment type="similarity">
    <text evidence="1 6 7">Belongs to the universal ribosomal protein uL23 family.</text>
</comment>
<evidence type="ECO:0000256" key="5">
    <source>
        <dbReference type="ARBA" id="ARBA00023274"/>
    </source>
</evidence>
<dbReference type="GO" id="GO:0005840">
    <property type="term" value="C:ribosome"/>
    <property type="evidence" value="ECO:0007669"/>
    <property type="project" value="UniProtKB-KW"/>
</dbReference>
<evidence type="ECO:0000313" key="9">
    <source>
        <dbReference type="EMBL" id="VFK57547.1"/>
    </source>
</evidence>
<comment type="function">
    <text evidence="6">One of the early assembly proteins it binds 23S rRNA. One of the proteins that surrounds the polypeptide exit tunnel on the outside of the ribosome. Forms the main docking site for trigger factor binding to the ribosome.</text>
</comment>
<dbReference type="FunFam" id="3.30.70.330:FF:000001">
    <property type="entry name" value="50S ribosomal protein L23"/>
    <property type="match status" value="1"/>
</dbReference>
<dbReference type="Pfam" id="PF00276">
    <property type="entry name" value="Ribosomal_L23"/>
    <property type="match status" value="1"/>
</dbReference>
<dbReference type="HAMAP" id="MF_01369_B">
    <property type="entry name" value="Ribosomal_uL23_B"/>
    <property type="match status" value="1"/>
</dbReference>
<gene>
    <name evidence="6" type="primary">rplW</name>
    <name evidence="9" type="ORF">BECKTUN1418D_GA0071000_106425</name>
    <name evidence="10" type="ORF">BECKTUN1418E_GA0071001_106425</name>
    <name evidence="8" type="ORF">BECKTUN1418F_GA0071002_106725</name>
</gene>
<evidence type="ECO:0000256" key="6">
    <source>
        <dbReference type="HAMAP-Rule" id="MF_01369"/>
    </source>
</evidence>
<dbReference type="GO" id="GO:0003735">
    <property type="term" value="F:structural constituent of ribosome"/>
    <property type="evidence" value="ECO:0007669"/>
    <property type="project" value="InterPro"/>
</dbReference>
<evidence type="ECO:0000256" key="1">
    <source>
        <dbReference type="ARBA" id="ARBA00006700"/>
    </source>
</evidence>
<sequence length="105" mass="11919">MNQDRMMEVLRFPHLSEKSEWVADAHRQIAFHVATDASKLEIKKSVEEMFGVKVKAVCTLNVKGKRKPVRGSQGRRFGCRTGWKKAYVTLEPGNDIDFLNVVSAL</sequence>
<dbReference type="InterPro" id="IPR001014">
    <property type="entry name" value="Ribosomal_uL23_CS"/>
</dbReference>
<keyword evidence="5 6" id="KW-0687">Ribonucleoprotein</keyword>
<dbReference type="EMBL" id="CAADFV010000064">
    <property type="protein sequence ID" value="VFK61353.1"/>
    <property type="molecule type" value="Genomic_DNA"/>
</dbReference>
<dbReference type="PANTHER" id="PTHR11620">
    <property type="entry name" value="60S RIBOSOMAL PROTEIN L23A"/>
    <property type="match status" value="1"/>
</dbReference>
<keyword evidence="3 6" id="KW-0694">RNA-binding</keyword>
<dbReference type="Gene3D" id="3.30.70.330">
    <property type="match status" value="1"/>
</dbReference>
<dbReference type="EMBL" id="CAADFX010000064">
    <property type="protein sequence ID" value="VFK57547.1"/>
    <property type="molecule type" value="Genomic_DNA"/>
</dbReference>
<organism evidence="10">
    <name type="scientific">Candidatus Kentrum sp. TUN</name>
    <dbReference type="NCBI Taxonomy" id="2126343"/>
    <lineage>
        <taxon>Bacteria</taxon>
        <taxon>Pseudomonadati</taxon>
        <taxon>Pseudomonadota</taxon>
        <taxon>Gammaproteobacteria</taxon>
        <taxon>Candidatus Kentrum</taxon>
    </lineage>
</organism>
<evidence type="ECO:0000313" key="10">
    <source>
        <dbReference type="EMBL" id="VFK61353.1"/>
    </source>
</evidence>
<evidence type="ECO:0000256" key="4">
    <source>
        <dbReference type="ARBA" id="ARBA00022980"/>
    </source>
</evidence>
<dbReference type="PROSITE" id="PS00050">
    <property type="entry name" value="RIBOSOMAL_L23"/>
    <property type="match status" value="1"/>
</dbReference>
<protein>
    <recommendedName>
        <fullName evidence="6">Large ribosomal subunit protein uL23</fullName>
    </recommendedName>
</protein>
<evidence type="ECO:0000256" key="3">
    <source>
        <dbReference type="ARBA" id="ARBA00022884"/>
    </source>
</evidence>
<dbReference type="EMBL" id="CAADFY010000067">
    <property type="protein sequence ID" value="VFK55398.1"/>
    <property type="molecule type" value="Genomic_DNA"/>
</dbReference>
<comment type="subunit">
    <text evidence="6">Part of the 50S ribosomal subunit. Contacts protein L29, and trigger factor when it is bound to the ribosome.</text>
</comment>
<dbReference type="NCBIfam" id="NF004363">
    <property type="entry name" value="PRK05738.2-4"/>
    <property type="match status" value="1"/>
</dbReference>
<name>A0A451A5S6_9GAMM</name>
<dbReference type="NCBIfam" id="NF004359">
    <property type="entry name" value="PRK05738.1-3"/>
    <property type="match status" value="1"/>
</dbReference>
<proteinExistence type="inferred from homology"/>
<dbReference type="InterPro" id="IPR013025">
    <property type="entry name" value="Ribosomal_uL23-like"/>
</dbReference>
<accession>A0A451A5S6</accession>
<dbReference type="GO" id="GO:0006412">
    <property type="term" value="P:translation"/>
    <property type="evidence" value="ECO:0007669"/>
    <property type="project" value="UniProtKB-UniRule"/>
</dbReference>
<evidence type="ECO:0000256" key="7">
    <source>
        <dbReference type="RuleBase" id="RU003934"/>
    </source>
</evidence>